<dbReference type="PIRSF" id="PIRSF005639">
    <property type="entry name" value="Glut_amidoT_SNO"/>
    <property type="match status" value="1"/>
</dbReference>
<comment type="catalytic activity">
    <reaction evidence="6">
        <text>L-glutamine + H2O = L-glutamate + NH4(+)</text>
        <dbReference type="Rhea" id="RHEA:15889"/>
        <dbReference type="ChEBI" id="CHEBI:15377"/>
        <dbReference type="ChEBI" id="CHEBI:28938"/>
        <dbReference type="ChEBI" id="CHEBI:29985"/>
        <dbReference type="ChEBI" id="CHEBI:58359"/>
        <dbReference type="EC" id="3.5.1.2"/>
    </reaction>
</comment>
<dbReference type="PANTHER" id="PTHR31559:SF0">
    <property type="entry name" value="PYRIDOXAL 5'-PHOSPHATE SYNTHASE SUBUNIT SNO1-RELATED"/>
    <property type="match status" value="1"/>
</dbReference>
<dbReference type="Pfam" id="PF01174">
    <property type="entry name" value="SNO"/>
    <property type="match status" value="1"/>
</dbReference>
<evidence type="ECO:0000256" key="5">
    <source>
        <dbReference type="ARBA" id="ARBA00023239"/>
    </source>
</evidence>
<name>A0A8J1XJT3_OWEFU</name>
<dbReference type="Gene3D" id="3.40.50.880">
    <property type="match status" value="1"/>
</dbReference>
<dbReference type="PROSITE" id="PS51273">
    <property type="entry name" value="GATASE_TYPE_1"/>
    <property type="match status" value="1"/>
</dbReference>
<sequence>MNMLKVGVLAFQGAFSEHEQALEKAFQTMNNTETDSELSLQITEVRVPSHLDGLDGLIIPGGESTTMSIFLNKNNFKQKLRSMIEGVNGRRTIVWGTCAGQILLSNTVLCQKTGSQQMIGGVDITTSRNTYGRQCESFESEISTHHEDLQQDGVSVCRGIFIRAPGVVSIDDSSVITLATIGDENTGNKRIVAVQQGNIMTTSFHPELTEDTRWHTFFLDQILKLRTTSQSCARSNENII</sequence>
<dbReference type="PROSITE" id="PS01236">
    <property type="entry name" value="PDXT_SNO_1"/>
    <property type="match status" value="1"/>
</dbReference>
<dbReference type="Proteomes" id="UP000749559">
    <property type="component" value="Unassembled WGS sequence"/>
</dbReference>
<dbReference type="InterPro" id="IPR002161">
    <property type="entry name" value="PdxT/SNO"/>
</dbReference>
<evidence type="ECO:0000313" key="8">
    <source>
        <dbReference type="Proteomes" id="UP000749559"/>
    </source>
</evidence>
<evidence type="ECO:0000256" key="1">
    <source>
        <dbReference type="ARBA" id="ARBA00008345"/>
    </source>
</evidence>
<keyword evidence="5" id="KW-0456">Lyase</keyword>
<keyword evidence="4" id="KW-0315">Glutamine amidotransferase</keyword>
<evidence type="ECO:0000256" key="2">
    <source>
        <dbReference type="ARBA" id="ARBA00012918"/>
    </source>
</evidence>
<dbReference type="GO" id="GO:0008614">
    <property type="term" value="P:pyridoxine metabolic process"/>
    <property type="evidence" value="ECO:0007669"/>
    <property type="project" value="TreeGrafter"/>
</dbReference>
<comment type="similarity">
    <text evidence="1">Belongs to the glutaminase PdxT/SNO family.</text>
</comment>
<keyword evidence="8" id="KW-1185">Reference proteome</keyword>
<keyword evidence="3" id="KW-0378">Hydrolase</keyword>
<dbReference type="GO" id="GO:0005829">
    <property type="term" value="C:cytosol"/>
    <property type="evidence" value="ECO:0007669"/>
    <property type="project" value="TreeGrafter"/>
</dbReference>
<evidence type="ECO:0000256" key="6">
    <source>
        <dbReference type="ARBA" id="ARBA00049534"/>
    </source>
</evidence>
<dbReference type="InterPro" id="IPR021196">
    <property type="entry name" value="PdxT/SNO_CS"/>
</dbReference>
<dbReference type="GO" id="GO:0042823">
    <property type="term" value="P:pyridoxal phosphate biosynthetic process"/>
    <property type="evidence" value="ECO:0007669"/>
    <property type="project" value="InterPro"/>
</dbReference>
<proteinExistence type="inferred from homology"/>
<dbReference type="GO" id="GO:1903600">
    <property type="term" value="C:glutaminase complex"/>
    <property type="evidence" value="ECO:0007669"/>
    <property type="project" value="TreeGrafter"/>
</dbReference>
<dbReference type="InterPro" id="IPR029062">
    <property type="entry name" value="Class_I_gatase-like"/>
</dbReference>
<dbReference type="CDD" id="cd01749">
    <property type="entry name" value="GATase1_PB"/>
    <property type="match status" value="1"/>
</dbReference>
<dbReference type="AlphaFoldDB" id="A0A8J1XJT3"/>
<reference evidence="7" key="1">
    <citation type="submission" date="2022-03" db="EMBL/GenBank/DDBJ databases">
        <authorList>
            <person name="Martin C."/>
        </authorList>
    </citation>
    <scope>NUCLEOTIDE SEQUENCE</scope>
</reference>
<dbReference type="PROSITE" id="PS51130">
    <property type="entry name" value="PDXT_SNO_2"/>
    <property type="match status" value="1"/>
</dbReference>
<dbReference type="EMBL" id="CAIIXF020000011">
    <property type="protein sequence ID" value="CAH1798749.1"/>
    <property type="molecule type" value="Genomic_DNA"/>
</dbReference>
<dbReference type="GO" id="GO:0016829">
    <property type="term" value="F:lyase activity"/>
    <property type="evidence" value="ECO:0007669"/>
    <property type="project" value="UniProtKB-KW"/>
</dbReference>
<evidence type="ECO:0000256" key="4">
    <source>
        <dbReference type="ARBA" id="ARBA00022962"/>
    </source>
</evidence>
<evidence type="ECO:0000313" key="7">
    <source>
        <dbReference type="EMBL" id="CAH1798749.1"/>
    </source>
</evidence>
<organism evidence="7 8">
    <name type="scientific">Owenia fusiformis</name>
    <name type="common">Polychaete worm</name>
    <dbReference type="NCBI Taxonomy" id="6347"/>
    <lineage>
        <taxon>Eukaryota</taxon>
        <taxon>Metazoa</taxon>
        <taxon>Spiralia</taxon>
        <taxon>Lophotrochozoa</taxon>
        <taxon>Annelida</taxon>
        <taxon>Polychaeta</taxon>
        <taxon>Sedentaria</taxon>
        <taxon>Canalipalpata</taxon>
        <taxon>Sabellida</taxon>
        <taxon>Oweniida</taxon>
        <taxon>Oweniidae</taxon>
        <taxon>Owenia</taxon>
    </lineage>
</organism>
<dbReference type="SUPFAM" id="SSF52317">
    <property type="entry name" value="Class I glutamine amidotransferase-like"/>
    <property type="match status" value="1"/>
</dbReference>
<gene>
    <name evidence="7" type="ORF">OFUS_LOCUS22843</name>
</gene>
<dbReference type="NCBIfam" id="TIGR03800">
    <property type="entry name" value="PLP_synth_Pdx2"/>
    <property type="match status" value="1"/>
</dbReference>
<accession>A0A8J1XJT3</accession>
<dbReference type="GO" id="GO:0004359">
    <property type="term" value="F:glutaminase activity"/>
    <property type="evidence" value="ECO:0007669"/>
    <property type="project" value="UniProtKB-EC"/>
</dbReference>
<dbReference type="EC" id="3.5.1.2" evidence="2"/>
<evidence type="ECO:0000256" key="3">
    <source>
        <dbReference type="ARBA" id="ARBA00022801"/>
    </source>
</evidence>
<comment type="caution">
    <text evidence="7">The sequence shown here is derived from an EMBL/GenBank/DDBJ whole genome shotgun (WGS) entry which is preliminary data.</text>
</comment>
<protein>
    <recommendedName>
        <fullName evidence="2">glutaminase</fullName>
        <ecNumber evidence="2">3.5.1.2</ecNumber>
    </recommendedName>
</protein>
<dbReference type="PANTHER" id="PTHR31559">
    <property type="entry name" value="PYRIDOXAL 5'-PHOSPHATE SYNTHASE SUBUNIT SNO"/>
    <property type="match status" value="1"/>
</dbReference>
<dbReference type="OrthoDB" id="2039at2759"/>